<gene>
    <name evidence="1" type="ORF">MARPO_0029s0124</name>
</gene>
<dbReference type="EMBL" id="KZ772701">
    <property type="protein sequence ID" value="PTQ42623.1"/>
    <property type="molecule type" value="Genomic_DNA"/>
</dbReference>
<evidence type="ECO:0000313" key="1">
    <source>
        <dbReference type="EMBL" id="PTQ42623.1"/>
    </source>
</evidence>
<sequence length="122" mass="14006">MVIFIGLPRRIICTRSSFRTRHVQQCSFQARDPIHEVSSVTFAPRSAIREHNKPERPRRATKVVEVVLGLFHRELQSERANRKSIRFVHRLPIPAPARFGGIPSCSEFTIAPHLETLHCTES</sequence>
<dbReference type="Proteomes" id="UP000244005">
    <property type="component" value="Unassembled WGS sequence"/>
</dbReference>
<accession>A0A2R6X954</accession>
<keyword evidence="2" id="KW-1185">Reference proteome</keyword>
<name>A0A2R6X954_MARPO</name>
<organism evidence="1 2">
    <name type="scientific">Marchantia polymorpha</name>
    <name type="common">Common liverwort</name>
    <name type="synonym">Marchantia aquatica</name>
    <dbReference type="NCBI Taxonomy" id="3197"/>
    <lineage>
        <taxon>Eukaryota</taxon>
        <taxon>Viridiplantae</taxon>
        <taxon>Streptophyta</taxon>
        <taxon>Embryophyta</taxon>
        <taxon>Marchantiophyta</taxon>
        <taxon>Marchantiopsida</taxon>
        <taxon>Marchantiidae</taxon>
        <taxon>Marchantiales</taxon>
        <taxon>Marchantiaceae</taxon>
        <taxon>Marchantia</taxon>
    </lineage>
</organism>
<protein>
    <submittedName>
        <fullName evidence="1">Uncharacterized protein</fullName>
    </submittedName>
</protein>
<dbReference type="AlphaFoldDB" id="A0A2R6X954"/>
<proteinExistence type="predicted"/>
<reference evidence="2" key="1">
    <citation type="journal article" date="2017" name="Cell">
        <title>Insights into land plant evolution garnered from the Marchantia polymorpha genome.</title>
        <authorList>
            <person name="Bowman J.L."/>
            <person name="Kohchi T."/>
            <person name="Yamato K.T."/>
            <person name="Jenkins J."/>
            <person name="Shu S."/>
            <person name="Ishizaki K."/>
            <person name="Yamaoka S."/>
            <person name="Nishihama R."/>
            <person name="Nakamura Y."/>
            <person name="Berger F."/>
            <person name="Adam C."/>
            <person name="Aki S.S."/>
            <person name="Althoff F."/>
            <person name="Araki T."/>
            <person name="Arteaga-Vazquez M.A."/>
            <person name="Balasubrmanian S."/>
            <person name="Barry K."/>
            <person name="Bauer D."/>
            <person name="Boehm C.R."/>
            <person name="Briginshaw L."/>
            <person name="Caballero-Perez J."/>
            <person name="Catarino B."/>
            <person name="Chen F."/>
            <person name="Chiyoda S."/>
            <person name="Chovatia M."/>
            <person name="Davies K.M."/>
            <person name="Delmans M."/>
            <person name="Demura T."/>
            <person name="Dierschke T."/>
            <person name="Dolan L."/>
            <person name="Dorantes-Acosta A.E."/>
            <person name="Eklund D.M."/>
            <person name="Florent S.N."/>
            <person name="Flores-Sandoval E."/>
            <person name="Fujiyama A."/>
            <person name="Fukuzawa H."/>
            <person name="Galik B."/>
            <person name="Grimanelli D."/>
            <person name="Grimwood J."/>
            <person name="Grossniklaus U."/>
            <person name="Hamada T."/>
            <person name="Haseloff J."/>
            <person name="Hetherington A.J."/>
            <person name="Higo A."/>
            <person name="Hirakawa Y."/>
            <person name="Hundley H.N."/>
            <person name="Ikeda Y."/>
            <person name="Inoue K."/>
            <person name="Inoue S.I."/>
            <person name="Ishida S."/>
            <person name="Jia Q."/>
            <person name="Kakita M."/>
            <person name="Kanazawa T."/>
            <person name="Kawai Y."/>
            <person name="Kawashima T."/>
            <person name="Kennedy M."/>
            <person name="Kinose K."/>
            <person name="Kinoshita T."/>
            <person name="Kohara Y."/>
            <person name="Koide E."/>
            <person name="Komatsu K."/>
            <person name="Kopischke S."/>
            <person name="Kubo M."/>
            <person name="Kyozuka J."/>
            <person name="Lagercrantz U."/>
            <person name="Lin S.S."/>
            <person name="Lindquist E."/>
            <person name="Lipzen A.M."/>
            <person name="Lu C.W."/>
            <person name="De Luna E."/>
            <person name="Martienssen R.A."/>
            <person name="Minamino N."/>
            <person name="Mizutani M."/>
            <person name="Mizutani M."/>
            <person name="Mochizuki N."/>
            <person name="Monte I."/>
            <person name="Mosher R."/>
            <person name="Nagasaki H."/>
            <person name="Nakagami H."/>
            <person name="Naramoto S."/>
            <person name="Nishitani K."/>
            <person name="Ohtani M."/>
            <person name="Okamoto T."/>
            <person name="Okumura M."/>
            <person name="Phillips J."/>
            <person name="Pollak B."/>
            <person name="Reinders A."/>
            <person name="Rovekamp M."/>
            <person name="Sano R."/>
            <person name="Sawa S."/>
            <person name="Schmid M.W."/>
            <person name="Shirakawa M."/>
            <person name="Solano R."/>
            <person name="Spunde A."/>
            <person name="Suetsugu N."/>
            <person name="Sugano S."/>
            <person name="Sugiyama A."/>
            <person name="Sun R."/>
            <person name="Suzuki Y."/>
            <person name="Takenaka M."/>
            <person name="Takezawa D."/>
            <person name="Tomogane H."/>
            <person name="Tsuzuki M."/>
            <person name="Ueda T."/>
            <person name="Umeda M."/>
            <person name="Ward J.M."/>
            <person name="Watanabe Y."/>
            <person name="Yazaki K."/>
            <person name="Yokoyama R."/>
            <person name="Yoshitake Y."/>
            <person name="Yotsui I."/>
            <person name="Zachgo S."/>
            <person name="Schmutz J."/>
        </authorList>
    </citation>
    <scope>NUCLEOTIDE SEQUENCE [LARGE SCALE GENOMIC DNA]</scope>
    <source>
        <strain evidence="2">Tak-1</strain>
    </source>
</reference>
<evidence type="ECO:0000313" key="2">
    <source>
        <dbReference type="Proteomes" id="UP000244005"/>
    </source>
</evidence>